<dbReference type="EMBL" id="JAAGMN010006358">
    <property type="protein sequence ID" value="NEE16740.1"/>
    <property type="molecule type" value="Genomic_DNA"/>
</dbReference>
<evidence type="ECO:0000313" key="1">
    <source>
        <dbReference type="EMBL" id="NEE16740.1"/>
    </source>
</evidence>
<accession>A0A6G3XGT5</accession>
<protein>
    <submittedName>
        <fullName evidence="1">Uncharacterized protein</fullName>
    </submittedName>
</protein>
<sequence>DGDTKLDLWSTTPTLPNVAVGEQVAVGKFTPKLDFTLPGYSQLISSEGEEGEVRFDSAAYNPWAKTGSVFPDATPSLRYDKSDT</sequence>
<name>A0A6G3XGT5_9ACTN</name>
<gene>
    <name evidence="1" type="ORF">G3M58_61040</name>
</gene>
<proteinExistence type="predicted"/>
<comment type="caution">
    <text evidence="1">The sequence shown here is derived from an EMBL/GenBank/DDBJ whole genome shotgun (WGS) entry which is preliminary data.</text>
</comment>
<feature type="non-terminal residue" evidence="1">
    <location>
        <position position="84"/>
    </location>
</feature>
<reference evidence="1" key="1">
    <citation type="submission" date="2020-01" db="EMBL/GenBank/DDBJ databases">
        <title>Insect and environment-associated Actinomycetes.</title>
        <authorList>
            <person name="Currrie C."/>
            <person name="Chevrette M."/>
            <person name="Carlson C."/>
            <person name="Stubbendieck R."/>
            <person name="Wendt-Pienkowski E."/>
        </authorList>
    </citation>
    <scope>NUCLEOTIDE SEQUENCE</scope>
    <source>
        <strain evidence="1">SID7499</strain>
    </source>
</reference>
<organism evidence="1">
    <name type="scientific">Streptomyces sp. SID7499</name>
    <dbReference type="NCBI Taxonomy" id="2706086"/>
    <lineage>
        <taxon>Bacteria</taxon>
        <taxon>Bacillati</taxon>
        <taxon>Actinomycetota</taxon>
        <taxon>Actinomycetes</taxon>
        <taxon>Kitasatosporales</taxon>
        <taxon>Streptomycetaceae</taxon>
        <taxon>Streptomyces</taxon>
    </lineage>
</organism>
<feature type="non-terminal residue" evidence="1">
    <location>
        <position position="1"/>
    </location>
</feature>
<dbReference type="AlphaFoldDB" id="A0A6G3XGT5"/>